<dbReference type="SUPFAM" id="SSF51197">
    <property type="entry name" value="Clavaminate synthase-like"/>
    <property type="match status" value="1"/>
</dbReference>
<accession>A0A1A9Z2B1</accession>
<dbReference type="PROSITE" id="PS50929">
    <property type="entry name" value="ABC_TM1F"/>
    <property type="match status" value="1"/>
</dbReference>
<evidence type="ECO:0000313" key="11">
    <source>
        <dbReference type="EnsemblMetazoa" id="GPAI001578-PA"/>
    </source>
</evidence>
<feature type="domain" description="ABC transmembrane type-1" evidence="10">
    <location>
        <begin position="253"/>
        <end position="384"/>
    </location>
</feature>
<dbReference type="Proteomes" id="UP000092445">
    <property type="component" value="Unassembled WGS sequence"/>
</dbReference>
<dbReference type="SUPFAM" id="SSF90123">
    <property type="entry name" value="ABC transporter transmembrane region"/>
    <property type="match status" value="1"/>
</dbReference>
<keyword evidence="5 8" id="KW-1133">Transmembrane helix</keyword>
<dbReference type="VEuPathDB" id="VectorBase:GPAI001578"/>
<keyword evidence="12" id="KW-1185">Reference proteome</keyword>
<dbReference type="AlphaFoldDB" id="A0A1A9Z2B1"/>
<evidence type="ECO:0000259" key="10">
    <source>
        <dbReference type="PROSITE" id="PS50929"/>
    </source>
</evidence>
<dbReference type="PROSITE" id="PS50893">
    <property type="entry name" value="ABC_TRANSPORTER_2"/>
    <property type="match status" value="1"/>
</dbReference>
<comment type="similarity">
    <text evidence="7">Belongs to the ABC transporter superfamily. ABCB family. Heavy Metal importer (TC 3.A.1.210) subfamily.</text>
</comment>
<proteinExistence type="inferred from homology"/>
<dbReference type="PROSITE" id="PS00211">
    <property type="entry name" value="ABC_TRANSPORTER_1"/>
    <property type="match status" value="1"/>
</dbReference>
<dbReference type="Gene3D" id="1.20.1560.10">
    <property type="entry name" value="ABC transporter type 1, transmembrane domain"/>
    <property type="match status" value="1"/>
</dbReference>
<dbReference type="GO" id="GO:0005524">
    <property type="term" value="F:ATP binding"/>
    <property type="evidence" value="ECO:0007669"/>
    <property type="project" value="UniProtKB-KW"/>
</dbReference>
<dbReference type="InterPro" id="IPR015421">
    <property type="entry name" value="PyrdxlP-dep_Trfase_major"/>
</dbReference>
<evidence type="ECO:0000256" key="3">
    <source>
        <dbReference type="ARBA" id="ARBA00022741"/>
    </source>
</evidence>
<dbReference type="EnsemblMetazoa" id="GPAI001578-RA">
    <property type="protein sequence ID" value="GPAI001578-PA"/>
    <property type="gene ID" value="GPAI001578"/>
</dbReference>
<dbReference type="InterPro" id="IPR011527">
    <property type="entry name" value="ABC1_TM_dom"/>
</dbReference>
<evidence type="ECO:0000256" key="1">
    <source>
        <dbReference type="ARBA" id="ARBA00004141"/>
    </source>
</evidence>
<protein>
    <recommendedName>
        <fullName evidence="13">ABC transporter domain-containing protein</fullName>
    </recommendedName>
</protein>
<dbReference type="InterPro" id="IPR003439">
    <property type="entry name" value="ABC_transporter-like_ATP-bd"/>
</dbReference>
<feature type="transmembrane region" description="Helical" evidence="8">
    <location>
        <begin position="358"/>
        <end position="375"/>
    </location>
</feature>
<evidence type="ECO:0000256" key="7">
    <source>
        <dbReference type="ARBA" id="ARBA00024363"/>
    </source>
</evidence>
<keyword evidence="6 8" id="KW-0472">Membrane</keyword>
<feature type="transmembrane region" description="Helical" evidence="8">
    <location>
        <begin position="327"/>
        <end position="346"/>
    </location>
</feature>
<evidence type="ECO:0000259" key="9">
    <source>
        <dbReference type="PROSITE" id="PS50893"/>
    </source>
</evidence>
<evidence type="ECO:0000256" key="4">
    <source>
        <dbReference type="ARBA" id="ARBA00022840"/>
    </source>
</evidence>
<dbReference type="STRING" id="7398.A0A1A9Z2B1"/>
<evidence type="ECO:0000256" key="5">
    <source>
        <dbReference type="ARBA" id="ARBA00022989"/>
    </source>
</evidence>
<dbReference type="InterPro" id="IPR015424">
    <property type="entry name" value="PyrdxlP-dep_Trfase"/>
</dbReference>
<dbReference type="PANTHER" id="PTHR24221:SF654">
    <property type="entry name" value="ATP-BINDING CASSETTE SUB-FAMILY B MEMBER 6"/>
    <property type="match status" value="1"/>
</dbReference>
<comment type="subcellular location">
    <subcellularLocation>
        <location evidence="1">Membrane</location>
        <topology evidence="1">Multi-pass membrane protein</topology>
    </subcellularLocation>
</comment>
<keyword evidence="3" id="KW-0547">Nucleotide-binding</keyword>
<dbReference type="Pfam" id="PF05721">
    <property type="entry name" value="PhyH"/>
    <property type="match status" value="1"/>
</dbReference>
<reference evidence="12" key="1">
    <citation type="submission" date="2014-03" db="EMBL/GenBank/DDBJ databases">
        <authorList>
            <person name="Aksoy S."/>
            <person name="Warren W."/>
            <person name="Wilson R.K."/>
        </authorList>
    </citation>
    <scope>NUCLEOTIDE SEQUENCE [LARGE SCALE GENOMIC DNA]</scope>
    <source>
        <strain evidence="12">IAEA</strain>
    </source>
</reference>
<dbReference type="InterPro" id="IPR039421">
    <property type="entry name" value="Type_1_exporter"/>
</dbReference>
<dbReference type="Gene3D" id="2.60.120.620">
    <property type="entry name" value="q2cbj1_9rhob like domain"/>
    <property type="match status" value="1"/>
</dbReference>
<name>A0A1A9Z2B1_GLOPL</name>
<keyword evidence="4" id="KW-0067">ATP-binding</keyword>
<dbReference type="InterPro" id="IPR036640">
    <property type="entry name" value="ABC1_TM_sf"/>
</dbReference>
<dbReference type="GO" id="GO:0034040">
    <property type="term" value="F:ATPase-coupled lipid transmembrane transporter activity"/>
    <property type="evidence" value="ECO:0007669"/>
    <property type="project" value="TreeGrafter"/>
</dbReference>
<feature type="domain" description="ABC transporter" evidence="9">
    <location>
        <begin position="418"/>
        <end position="660"/>
    </location>
</feature>
<evidence type="ECO:0000313" key="12">
    <source>
        <dbReference type="Proteomes" id="UP000092445"/>
    </source>
</evidence>
<dbReference type="Gene3D" id="3.40.640.10">
    <property type="entry name" value="Type I PLP-dependent aspartate aminotransferase-like (Major domain)"/>
    <property type="match status" value="1"/>
</dbReference>
<keyword evidence="2 8" id="KW-0812">Transmembrane</keyword>
<dbReference type="InterPro" id="IPR039429">
    <property type="entry name" value="SHMT-like_dom"/>
</dbReference>
<reference evidence="11" key="2">
    <citation type="submission" date="2020-05" db="UniProtKB">
        <authorList>
            <consortium name="EnsemblMetazoa"/>
        </authorList>
    </citation>
    <scope>IDENTIFICATION</scope>
    <source>
        <strain evidence="11">IAEA</strain>
    </source>
</reference>
<evidence type="ECO:0000256" key="2">
    <source>
        <dbReference type="ARBA" id="ARBA00022692"/>
    </source>
</evidence>
<dbReference type="Pfam" id="PF00005">
    <property type="entry name" value="ABC_tran"/>
    <property type="match status" value="1"/>
</dbReference>
<dbReference type="InterPro" id="IPR008775">
    <property type="entry name" value="Phytyl_CoA_dOase-like"/>
</dbReference>
<dbReference type="InterPro" id="IPR003593">
    <property type="entry name" value="AAA+_ATPase"/>
</dbReference>
<dbReference type="PANTHER" id="PTHR24221">
    <property type="entry name" value="ATP-BINDING CASSETTE SUB-FAMILY B"/>
    <property type="match status" value="1"/>
</dbReference>
<evidence type="ECO:0000256" key="8">
    <source>
        <dbReference type="SAM" id="Phobius"/>
    </source>
</evidence>
<dbReference type="GO" id="GO:0016020">
    <property type="term" value="C:membrane"/>
    <property type="evidence" value="ECO:0007669"/>
    <property type="project" value="UniProtKB-SubCell"/>
</dbReference>
<dbReference type="GO" id="GO:0140359">
    <property type="term" value="F:ABC-type transporter activity"/>
    <property type="evidence" value="ECO:0007669"/>
    <property type="project" value="InterPro"/>
</dbReference>
<dbReference type="Gene3D" id="3.90.1150.10">
    <property type="entry name" value="Aspartate Aminotransferase, domain 1"/>
    <property type="match status" value="1"/>
</dbReference>
<dbReference type="Pfam" id="PF00464">
    <property type="entry name" value="SHMT"/>
    <property type="match status" value="1"/>
</dbReference>
<dbReference type="SUPFAM" id="SSF52540">
    <property type="entry name" value="P-loop containing nucleoside triphosphate hydrolases"/>
    <property type="match status" value="1"/>
</dbReference>
<dbReference type="InterPro" id="IPR027417">
    <property type="entry name" value="P-loop_NTPase"/>
</dbReference>
<organism evidence="11 12">
    <name type="scientific">Glossina pallidipes</name>
    <name type="common">Tsetse fly</name>
    <dbReference type="NCBI Taxonomy" id="7398"/>
    <lineage>
        <taxon>Eukaryota</taxon>
        <taxon>Metazoa</taxon>
        <taxon>Ecdysozoa</taxon>
        <taxon>Arthropoda</taxon>
        <taxon>Hexapoda</taxon>
        <taxon>Insecta</taxon>
        <taxon>Pterygota</taxon>
        <taxon>Neoptera</taxon>
        <taxon>Endopterygota</taxon>
        <taxon>Diptera</taxon>
        <taxon>Brachycera</taxon>
        <taxon>Muscomorpha</taxon>
        <taxon>Hippoboscoidea</taxon>
        <taxon>Glossinidae</taxon>
        <taxon>Glossina</taxon>
    </lineage>
</organism>
<sequence>MMINPFYQWIESPLMNIASAFIGQPVRLHKINIISKSAYSDLPVPCHQDISYSREDPYEFSLWLALQDVRPSDGVLEFLPYSQKEKIEPAIDFWFPNFIDNRQLSPRWQKESIRVPVRAGDVIVFDSRIWHRSAQNTSGKNRFALVTRWSRTSYQLSVEIPEKRPSAFGMWTCAKVTQSLLIQGLEKCLQQPLDSDLAATLKLCQQWLSTNEELPFTIDRYQAQKALRAVSILHYAATHHNGGDAQVWLTLHLWTNFYWAPKCHHASEKHAMAVANLNGNIVDIFMNTINVFLFSQKNNELKRLSLYQKEEVRCSKNARQAIENLKLFQSLFAGFYLFILLGYLIAGWFYDVISPGDFALVPIIAFSLLGMMWWFSSQIPIIFRDIGCIKAGLRLFIDTAEGRKNHKETTLILRQGEIIFNNISFEYPNGNTVFKHLSLCIPPKQTIGLIGSSGSGKSTLIQLLLRLYDVSEGSIMIDNQNIYNVSCRSLYQEIAVIPQEATLFNRSIYDNIKYGNTAATDEDIYSAARTAGCHEFIQHLPQGYHSLAGEKGMMLSGGQRQRICIARAVIKNSHILILDEATSALDSVTESVIQHNLEQFTQNRTELTLLLNQEADWRNNTINLNASENYTSLITKQLIGLHPSYDFYDFPPSGGFIEEPWCFSDNTHLNQIKNHINKLSDDLLSCPILDARAKGGQAAEIAVLTGLAKKNDRVFYVHERDGGHFGLNFISKKIGIKLIPICFDNQKYQIDVDNTINLMKKVWKKTTSQKIIILSQSFILCQQPIKKLVNSVKNLFPTAIITYDVSHTLGLIIGKQLVNPATQGVDIIHGSTHKTFPGPQKAIIGFPFSCRENIRENIQHALSPGLQSNCGTAEVLALAAVLEEMKLFGEPYAQATCQHAKFLANLLDSIGFNIAGKTFGFTETHQVWIIIGTEQQTWHACAKLHRAGIRVYPANLPFVNTWGLRLGTNAMTRLGFTINEIEKVGQWIADILFKNMIPENVFKNVKSLMRDFPIKKIKFTF</sequence>
<dbReference type="SUPFAM" id="SSF53383">
    <property type="entry name" value="PLP-dependent transferases"/>
    <property type="match status" value="1"/>
</dbReference>
<dbReference type="SMART" id="SM00382">
    <property type="entry name" value="AAA"/>
    <property type="match status" value="1"/>
</dbReference>
<dbReference type="GO" id="GO:0016887">
    <property type="term" value="F:ATP hydrolysis activity"/>
    <property type="evidence" value="ECO:0007669"/>
    <property type="project" value="InterPro"/>
</dbReference>
<evidence type="ECO:0008006" key="13">
    <source>
        <dbReference type="Google" id="ProtNLM"/>
    </source>
</evidence>
<dbReference type="Gene3D" id="3.40.50.300">
    <property type="entry name" value="P-loop containing nucleotide triphosphate hydrolases"/>
    <property type="match status" value="1"/>
</dbReference>
<dbReference type="InterPro" id="IPR017871">
    <property type="entry name" value="ABC_transporter-like_CS"/>
</dbReference>
<evidence type="ECO:0000256" key="6">
    <source>
        <dbReference type="ARBA" id="ARBA00023136"/>
    </source>
</evidence>
<dbReference type="InterPro" id="IPR015422">
    <property type="entry name" value="PyrdxlP-dep_Trfase_small"/>
</dbReference>